<organism evidence="3 4">
    <name type="scientific">Brassica carinata</name>
    <name type="common">Ethiopian mustard</name>
    <name type="synonym">Abyssinian cabbage</name>
    <dbReference type="NCBI Taxonomy" id="52824"/>
    <lineage>
        <taxon>Eukaryota</taxon>
        <taxon>Viridiplantae</taxon>
        <taxon>Streptophyta</taxon>
        <taxon>Embryophyta</taxon>
        <taxon>Tracheophyta</taxon>
        <taxon>Spermatophyta</taxon>
        <taxon>Magnoliopsida</taxon>
        <taxon>eudicotyledons</taxon>
        <taxon>Gunneridae</taxon>
        <taxon>Pentapetalae</taxon>
        <taxon>rosids</taxon>
        <taxon>malvids</taxon>
        <taxon>Brassicales</taxon>
        <taxon>Brassicaceae</taxon>
        <taxon>Brassiceae</taxon>
        <taxon>Brassica</taxon>
    </lineage>
</organism>
<dbReference type="Pfam" id="PF13966">
    <property type="entry name" value="zf-RVT"/>
    <property type="match status" value="1"/>
</dbReference>
<accession>A0A8X7UXM4</accession>
<dbReference type="OrthoDB" id="1101299at2759"/>
<feature type="region of interest" description="Disordered" evidence="1">
    <location>
        <begin position="1"/>
        <end position="20"/>
    </location>
</feature>
<dbReference type="EMBL" id="JAAMPC010000009">
    <property type="protein sequence ID" value="KAG2294617.1"/>
    <property type="molecule type" value="Genomic_DNA"/>
</dbReference>
<comment type="caution">
    <text evidence="3">The sequence shown here is derived from an EMBL/GenBank/DDBJ whole genome shotgun (WGS) entry which is preliminary data.</text>
</comment>
<feature type="domain" description="Reverse transcriptase zinc-binding" evidence="2">
    <location>
        <begin position="81"/>
        <end position="169"/>
    </location>
</feature>
<dbReference type="Proteomes" id="UP000886595">
    <property type="component" value="Unassembled WGS sequence"/>
</dbReference>
<dbReference type="AlphaFoldDB" id="A0A8X7UXM4"/>
<protein>
    <recommendedName>
        <fullName evidence="2">Reverse transcriptase zinc-binding domain-containing protein</fullName>
    </recommendedName>
</protein>
<sequence length="313" mass="35002">MAWSDNWMPDAKPRPATRCGPSFNPSLRVCDLIDPKAQGWNIPKIQTLISHDDIPLIKSPRLPRAPLPDGYCWAPTKSGTYTVQSGYVLAMEMESDRSPTPPPHSKVWSIKTSSKIKHFIWNVLSNSVLVCSRLTYRYCGTDRHCPRCGADNETVNHLLFECPPSVQVWALAHIPHSPGLFPSDSIFSNLNHLLWRAKGLGIPSSILDNVPWILWFIWKARNDKLFNGNDTPPLDIVQIAISEACNWRLAQILQNFPKEEEALPSTIAQPLEDALFGGGLVLMDEDGVTNVGSFSSNRSLTPYMPSFILCCRP</sequence>
<evidence type="ECO:0000259" key="2">
    <source>
        <dbReference type="Pfam" id="PF13966"/>
    </source>
</evidence>
<evidence type="ECO:0000256" key="1">
    <source>
        <dbReference type="SAM" id="MobiDB-lite"/>
    </source>
</evidence>
<proteinExistence type="predicted"/>
<dbReference type="InterPro" id="IPR026960">
    <property type="entry name" value="RVT-Znf"/>
</dbReference>
<evidence type="ECO:0000313" key="3">
    <source>
        <dbReference type="EMBL" id="KAG2294617.1"/>
    </source>
</evidence>
<gene>
    <name evidence="3" type="ORF">Bca52824_041286</name>
</gene>
<evidence type="ECO:0000313" key="4">
    <source>
        <dbReference type="Proteomes" id="UP000886595"/>
    </source>
</evidence>
<reference evidence="3 4" key="1">
    <citation type="submission" date="2020-02" db="EMBL/GenBank/DDBJ databases">
        <authorList>
            <person name="Ma Q."/>
            <person name="Huang Y."/>
            <person name="Song X."/>
            <person name="Pei D."/>
        </authorList>
    </citation>
    <scope>NUCLEOTIDE SEQUENCE [LARGE SCALE GENOMIC DNA]</scope>
    <source>
        <strain evidence="3">Sxm20200214</strain>
        <tissue evidence="3">Leaf</tissue>
    </source>
</reference>
<name>A0A8X7UXM4_BRACI</name>
<keyword evidence="4" id="KW-1185">Reference proteome</keyword>